<dbReference type="SUPFAM" id="SSF56954">
    <property type="entry name" value="Outer membrane efflux proteins (OEP)"/>
    <property type="match status" value="1"/>
</dbReference>
<keyword evidence="6" id="KW-0472">Membrane</keyword>
<dbReference type="GO" id="GO:1990281">
    <property type="term" value="C:efflux pump complex"/>
    <property type="evidence" value="ECO:0007669"/>
    <property type="project" value="TreeGrafter"/>
</dbReference>
<dbReference type="PANTHER" id="PTHR30026:SF20">
    <property type="entry name" value="OUTER MEMBRANE PROTEIN TOLC"/>
    <property type="match status" value="1"/>
</dbReference>
<keyword evidence="3" id="KW-0813">Transport</keyword>
<dbReference type="Gene3D" id="1.20.1600.10">
    <property type="entry name" value="Outer membrane efflux proteins (OEP)"/>
    <property type="match status" value="1"/>
</dbReference>
<feature type="region of interest" description="Disordered" evidence="8">
    <location>
        <begin position="50"/>
        <end position="74"/>
    </location>
</feature>
<dbReference type="GO" id="GO:0015562">
    <property type="term" value="F:efflux transmembrane transporter activity"/>
    <property type="evidence" value="ECO:0007669"/>
    <property type="project" value="InterPro"/>
</dbReference>
<dbReference type="Pfam" id="PF02321">
    <property type="entry name" value="OEP"/>
    <property type="match status" value="1"/>
</dbReference>
<keyword evidence="4" id="KW-1134">Transmembrane beta strand</keyword>
<reference evidence="10" key="2">
    <citation type="submission" date="2019-02" db="EMBL/GenBank/DDBJ databases">
        <title>Granulicella sibirica sp. nov., a psychrotolerant acidobacterium isolated from an organic soil layer in forested tundra, West Siberia.</title>
        <authorList>
            <person name="Oshkin I.Y."/>
            <person name="Kulichevskaya I.S."/>
            <person name="Rijpstra W.I.C."/>
            <person name="Sinninghe Damste J.S."/>
            <person name="Rakitin A.L."/>
            <person name="Ravin N.V."/>
            <person name="Dedysh S.N."/>
        </authorList>
    </citation>
    <scope>NUCLEOTIDE SEQUENCE [LARGE SCALE GENOMIC DNA]</scope>
    <source>
        <strain evidence="10">AF10</strain>
    </source>
</reference>
<keyword evidence="10" id="KW-1185">Reference proteome</keyword>
<dbReference type="Proteomes" id="UP000289437">
    <property type="component" value="Unassembled WGS sequence"/>
</dbReference>
<keyword evidence="5" id="KW-0812">Transmembrane</keyword>
<protein>
    <submittedName>
        <fullName evidence="9">Outer membrane component of tripartite multidrug resistance system</fullName>
    </submittedName>
</protein>
<evidence type="ECO:0000256" key="2">
    <source>
        <dbReference type="ARBA" id="ARBA00007613"/>
    </source>
</evidence>
<dbReference type="PANTHER" id="PTHR30026">
    <property type="entry name" value="OUTER MEMBRANE PROTEIN TOLC"/>
    <property type="match status" value="1"/>
</dbReference>
<comment type="subcellular location">
    <subcellularLocation>
        <location evidence="1">Cell outer membrane</location>
    </subcellularLocation>
</comment>
<evidence type="ECO:0000313" key="9">
    <source>
        <dbReference type="EMBL" id="RXH55385.1"/>
    </source>
</evidence>
<evidence type="ECO:0000256" key="7">
    <source>
        <dbReference type="ARBA" id="ARBA00023237"/>
    </source>
</evidence>
<gene>
    <name evidence="9" type="ORF">GRAN_4489</name>
</gene>
<dbReference type="InterPro" id="IPR051906">
    <property type="entry name" value="TolC-like"/>
</dbReference>
<evidence type="ECO:0000256" key="5">
    <source>
        <dbReference type="ARBA" id="ARBA00022692"/>
    </source>
</evidence>
<comment type="caution">
    <text evidence="9">The sequence shown here is derived from an EMBL/GenBank/DDBJ whole genome shotgun (WGS) entry which is preliminary data.</text>
</comment>
<dbReference type="AlphaFoldDB" id="A0A4Q0SW92"/>
<evidence type="ECO:0000256" key="3">
    <source>
        <dbReference type="ARBA" id="ARBA00022448"/>
    </source>
</evidence>
<dbReference type="GO" id="GO:0009279">
    <property type="term" value="C:cell outer membrane"/>
    <property type="evidence" value="ECO:0007669"/>
    <property type="project" value="UniProtKB-SubCell"/>
</dbReference>
<dbReference type="GO" id="GO:0015288">
    <property type="term" value="F:porin activity"/>
    <property type="evidence" value="ECO:0007669"/>
    <property type="project" value="TreeGrafter"/>
</dbReference>
<feature type="compositionally biased region" description="Polar residues" evidence="8">
    <location>
        <begin position="50"/>
        <end position="60"/>
    </location>
</feature>
<name>A0A4Q0SW92_9BACT</name>
<evidence type="ECO:0000313" key="10">
    <source>
        <dbReference type="Proteomes" id="UP000289437"/>
    </source>
</evidence>
<evidence type="ECO:0000256" key="6">
    <source>
        <dbReference type="ARBA" id="ARBA00023136"/>
    </source>
</evidence>
<evidence type="ECO:0000256" key="4">
    <source>
        <dbReference type="ARBA" id="ARBA00022452"/>
    </source>
</evidence>
<accession>A0A4Q0SW92</accession>
<evidence type="ECO:0000256" key="8">
    <source>
        <dbReference type="SAM" id="MobiDB-lite"/>
    </source>
</evidence>
<sequence length="509" mass="54945">MAEPPIRSVNWRRDPWIQPSQMKQNIKTRSICLCCALSLAAVVGRAQSQGTAGGANSINTPRPFDPGSNTTNPSALAVQAQNPYLGSVPTGPVVPGILPLGLHDSVLRALRANLGLIDTEKDHAQARAARMRALSSLLPQLTADSAQTYQNLVENSIGLNVTTPAYNFQTAHVNISQRLLDVPASHEVAAARKNVEASSAEFADARNIVVLAATSSYLLVAAGQVRLDTARAQLATAVATEHLVRDRVTHQVSPQIEGIRAEVVRRSAEQRLAIAVANYEKDKLALTRIIGLPLAQEFRLTDGLTYTPAPDQSLDDLTAVVENQRQDIRAAIARVGEAVQNVKAQSAERLPTVDIRASAGETGFNYSRSIADYQVGARISVPLFTGRRIESDVLTAKAALERREAELADIQARAIYDVRTAMLDLKASETSVEVAVDNVTLAQEGLRQARDRFENGVTNSVELVQAQQDVAEAEDNRIASIYSHSLAKLMLIRATGTAEANYLTYLGVR</sequence>
<proteinExistence type="inferred from homology"/>
<reference evidence="9 10" key="1">
    <citation type="submission" date="2018-11" db="EMBL/GenBank/DDBJ databases">
        <authorList>
            <person name="Mardanov A.V."/>
            <person name="Ravin N.V."/>
            <person name="Dedysh S.N."/>
        </authorList>
    </citation>
    <scope>NUCLEOTIDE SEQUENCE [LARGE SCALE GENOMIC DNA]</scope>
    <source>
        <strain evidence="9 10">AF10</strain>
    </source>
</reference>
<dbReference type="InterPro" id="IPR003423">
    <property type="entry name" value="OMP_efflux"/>
</dbReference>
<keyword evidence="7" id="KW-0998">Cell outer membrane</keyword>
<dbReference type="EMBL" id="RDSM01000003">
    <property type="protein sequence ID" value="RXH55385.1"/>
    <property type="molecule type" value="Genomic_DNA"/>
</dbReference>
<comment type="similarity">
    <text evidence="2">Belongs to the outer membrane factor (OMF) (TC 1.B.17) family.</text>
</comment>
<evidence type="ECO:0000256" key="1">
    <source>
        <dbReference type="ARBA" id="ARBA00004442"/>
    </source>
</evidence>
<organism evidence="9 10">
    <name type="scientific">Granulicella sibirica</name>
    <dbReference type="NCBI Taxonomy" id="2479048"/>
    <lineage>
        <taxon>Bacteria</taxon>
        <taxon>Pseudomonadati</taxon>
        <taxon>Acidobacteriota</taxon>
        <taxon>Terriglobia</taxon>
        <taxon>Terriglobales</taxon>
        <taxon>Acidobacteriaceae</taxon>
        <taxon>Granulicella</taxon>
    </lineage>
</organism>